<organism evidence="1 2">
    <name type="scientific">Scleroderma citrinum Foug A</name>
    <dbReference type="NCBI Taxonomy" id="1036808"/>
    <lineage>
        <taxon>Eukaryota</taxon>
        <taxon>Fungi</taxon>
        <taxon>Dikarya</taxon>
        <taxon>Basidiomycota</taxon>
        <taxon>Agaricomycotina</taxon>
        <taxon>Agaricomycetes</taxon>
        <taxon>Agaricomycetidae</taxon>
        <taxon>Boletales</taxon>
        <taxon>Sclerodermatineae</taxon>
        <taxon>Sclerodermataceae</taxon>
        <taxon>Scleroderma</taxon>
    </lineage>
</organism>
<accession>A0A0C3DRW6</accession>
<evidence type="ECO:0000313" key="1">
    <source>
        <dbReference type="EMBL" id="KIM58939.1"/>
    </source>
</evidence>
<dbReference type="InParanoid" id="A0A0C3DRW6"/>
<sequence length="60" mass="7075">MTFYLVSHVMPKRLLDDPCATHLVISVDHRARDRQYRHAVHKNQVVRTTNRSPLRAIVRV</sequence>
<keyword evidence="2" id="KW-1185">Reference proteome</keyword>
<dbReference type="EMBL" id="KN822079">
    <property type="protein sequence ID" value="KIM58939.1"/>
    <property type="molecule type" value="Genomic_DNA"/>
</dbReference>
<name>A0A0C3DRW6_9AGAM</name>
<evidence type="ECO:0000313" key="2">
    <source>
        <dbReference type="Proteomes" id="UP000053989"/>
    </source>
</evidence>
<dbReference type="Proteomes" id="UP000053989">
    <property type="component" value="Unassembled WGS sequence"/>
</dbReference>
<gene>
    <name evidence="1" type="ORF">SCLCIDRAFT_1043887</name>
</gene>
<reference evidence="1 2" key="1">
    <citation type="submission" date="2014-04" db="EMBL/GenBank/DDBJ databases">
        <authorList>
            <consortium name="DOE Joint Genome Institute"/>
            <person name="Kuo A."/>
            <person name="Kohler A."/>
            <person name="Nagy L.G."/>
            <person name="Floudas D."/>
            <person name="Copeland A."/>
            <person name="Barry K.W."/>
            <person name="Cichocki N."/>
            <person name="Veneault-Fourrey C."/>
            <person name="LaButti K."/>
            <person name="Lindquist E.A."/>
            <person name="Lipzen A."/>
            <person name="Lundell T."/>
            <person name="Morin E."/>
            <person name="Murat C."/>
            <person name="Sun H."/>
            <person name="Tunlid A."/>
            <person name="Henrissat B."/>
            <person name="Grigoriev I.V."/>
            <person name="Hibbett D.S."/>
            <person name="Martin F."/>
            <person name="Nordberg H.P."/>
            <person name="Cantor M.N."/>
            <person name="Hua S.X."/>
        </authorList>
    </citation>
    <scope>NUCLEOTIDE SEQUENCE [LARGE SCALE GENOMIC DNA]</scope>
    <source>
        <strain evidence="1 2">Foug A</strain>
    </source>
</reference>
<reference evidence="2" key="2">
    <citation type="submission" date="2015-01" db="EMBL/GenBank/DDBJ databases">
        <title>Evolutionary Origins and Diversification of the Mycorrhizal Mutualists.</title>
        <authorList>
            <consortium name="DOE Joint Genome Institute"/>
            <consortium name="Mycorrhizal Genomics Consortium"/>
            <person name="Kohler A."/>
            <person name="Kuo A."/>
            <person name="Nagy L.G."/>
            <person name="Floudas D."/>
            <person name="Copeland A."/>
            <person name="Barry K.W."/>
            <person name="Cichocki N."/>
            <person name="Veneault-Fourrey C."/>
            <person name="LaButti K."/>
            <person name="Lindquist E.A."/>
            <person name="Lipzen A."/>
            <person name="Lundell T."/>
            <person name="Morin E."/>
            <person name="Murat C."/>
            <person name="Riley R."/>
            <person name="Ohm R."/>
            <person name="Sun H."/>
            <person name="Tunlid A."/>
            <person name="Henrissat B."/>
            <person name="Grigoriev I.V."/>
            <person name="Hibbett D.S."/>
            <person name="Martin F."/>
        </authorList>
    </citation>
    <scope>NUCLEOTIDE SEQUENCE [LARGE SCALE GENOMIC DNA]</scope>
    <source>
        <strain evidence="2">Foug A</strain>
    </source>
</reference>
<dbReference type="AlphaFoldDB" id="A0A0C3DRW6"/>
<protein>
    <submittedName>
        <fullName evidence="1">Uncharacterized protein</fullName>
    </submittedName>
</protein>
<dbReference type="HOGENOM" id="CLU_2943161_0_0_1"/>
<proteinExistence type="predicted"/>